<proteinExistence type="predicted"/>
<dbReference type="PANTHER" id="PTHR32089:SF118">
    <property type="entry name" value="HEME-BASED AEROTACTIC TRANSDUCER HEMAT"/>
    <property type="match status" value="1"/>
</dbReference>
<dbReference type="CDD" id="cd11386">
    <property type="entry name" value="MCP_signal"/>
    <property type="match status" value="1"/>
</dbReference>
<dbReference type="EMBL" id="JAOTPO010000001">
    <property type="protein sequence ID" value="MDE5411866.1"/>
    <property type="molecule type" value="Genomic_DNA"/>
</dbReference>
<evidence type="ECO:0000256" key="2">
    <source>
        <dbReference type="PROSITE-ProRule" id="PRU00284"/>
    </source>
</evidence>
<dbReference type="InterPro" id="IPR039379">
    <property type="entry name" value="Protoglobin_sensor_dom"/>
</dbReference>
<dbReference type="SUPFAM" id="SSF46458">
    <property type="entry name" value="Globin-like"/>
    <property type="match status" value="1"/>
</dbReference>
<protein>
    <submittedName>
        <fullName evidence="5">Globin-coupled sensor protein</fullName>
    </submittedName>
</protein>
<feature type="domain" description="Methyl-accepting transducer" evidence="4">
    <location>
        <begin position="203"/>
        <end position="421"/>
    </location>
</feature>
<dbReference type="InterPro" id="IPR044398">
    <property type="entry name" value="Globin-sensor_dom"/>
</dbReference>
<feature type="coiled-coil region" evidence="3">
    <location>
        <begin position="361"/>
        <end position="409"/>
    </location>
</feature>
<dbReference type="PANTHER" id="PTHR32089">
    <property type="entry name" value="METHYL-ACCEPTING CHEMOTAXIS PROTEIN MCPB"/>
    <property type="match status" value="1"/>
</dbReference>
<dbReference type="PROSITE" id="PS50111">
    <property type="entry name" value="CHEMOTAXIS_TRANSDUC_2"/>
    <property type="match status" value="1"/>
</dbReference>
<dbReference type="CDD" id="cd01068">
    <property type="entry name" value="globin_sensor"/>
    <property type="match status" value="1"/>
</dbReference>
<dbReference type="Pfam" id="PF00015">
    <property type="entry name" value="MCPsignal"/>
    <property type="match status" value="1"/>
</dbReference>
<reference evidence="5" key="1">
    <citation type="submission" date="2024-05" db="EMBL/GenBank/DDBJ databases">
        <title>Alkalihalobacillus sp. strain MEB203 novel alkaliphilic bacterium from Lonar Lake, India.</title>
        <authorList>
            <person name="Joshi A."/>
            <person name="Thite S."/>
            <person name="Mengade P."/>
        </authorList>
    </citation>
    <scope>NUCLEOTIDE SEQUENCE</scope>
    <source>
        <strain evidence="5">MEB 203</strain>
    </source>
</reference>
<feature type="coiled-coil region" evidence="3">
    <location>
        <begin position="178"/>
        <end position="205"/>
    </location>
</feature>
<dbReference type="Proteomes" id="UP001148125">
    <property type="component" value="Unassembled WGS sequence"/>
</dbReference>
<evidence type="ECO:0000259" key="4">
    <source>
        <dbReference type="PROSITE" id="PS50111"/>
    </source>
</evidence>
<accession>A0ABT5V8V6</accession>
<keyword evidence="1 2" id="KW-0807">Transducer</keyword>
<comment type="caution">
    <text evidence="5">The sequence shown here is derived from an EMBL/GenBank/DDBJ whole genome shotgun (WGS) entry which is preliminary data.</text>
</comment>
<name>A0ABT5V8V6_9BACI</name>
<dbReference type="InterPro" id="IPR009050">
    <property type="entry name" value="Globin-like_sf"/>
</dbReference>
<keyword evidence="6" id="KW-1185">Reference proteome</keyword>
<evidence type="ECO:0000256" key="1">
    <source>
        <dbReference type="ARBA" id="ARBA00023224"/>
    </source>
</evidence>
<keyword evidence="3" id="KW-0175">Coiled coil</keyword>
<dbReference type="Gene3D" id="1.10.287.950">
    <property type="entry name" value="Methyl-accepting chemotaxis protein"/>
    <property type="match status" value="1"/>
</dbReference>
<evidence type="ECO:0000313" key="5">
    <source>
        <dbReference type="EMBL" id="MDE5411866.1"/>
    </source>
</evidence>
<dbReference type="Gene3D" id="1.10.490.10">
    <property type="entry name" value="Globins"/>
    <property type="match status" value="1"/>
</dbReference>
<dbReference type="InterPro" id="IPR012292">
    <property type="entry name" value="Globin/Proto"/>
</dbReference>
<evidence type="ECO:0000256" key="3">
    <source>
        <dbReference type="SAM" id="Coils"/>
    </source>
</evidence>
<dbReference type="InterPro" id="IPR004089">
    <property type="entry name" value="MCPsignal_dom"/>
</dbReference>
<dbReference type="SMART" id="SM00283">
    <property type="entry name" value="MA"/>
    <property type="match status" value="1"/>
</dbReference>
<gene>
    <name evidence="5" type="ORF">N7Z68_00535</name>
</gene>
<organism evidence="5 6">
    <name type="scientific">Alkalihalobacterium chitinilyticum</name>
    <dbReference type="NCBI Taxonomy" id="2980103"/>
    <lineage>
        <taxon>Bacteria</taxon>
        <taxon>Bacillati</taxon>
        <taxon>Bacillota</taxon>
        <taxon>Bacilli</taxon>
        <taxon>Bacillales</taxon>
        <taxon>Bacillaceae</taxon>
        <taxon>Alkalihalobacterium</taxon>
    </lineage>
</organism>
<evidence type="ECO:0000313" key="6">
    <source>
        <dbReference type="Proteomes" id="UP001148125"/>
    </source>
</evidence>
<dbReference type="Pfam" id="PF11563">
    <property type="entry name" value="Protoglobin"/>
    <property type="match status" value="1"/>
</dbReference>
<dbReference type="RefSeq" id="WP_275116501.1">
    <property type="nucleotide sequence ID" value="NZ_JAOTPO010000001.1"/>
</dbReference>
<sequence>MGIAQFFRSKQEESLADKSMKHEAFLRIPSDKKELKEQVKIINLTLDDLKVIQELKPFVERNVGDLTDMFYSTIGQSPDLVNIISNHSTIERLKGTLQTHLIEMFSGTIDEVFIEKRIRIAKAHVRIGLEQKWYICAYQGLLNHFVGLIEKEFENASDTLIALKAVTKLINLEQQLVVEAYDEEILRLKQKEEETKSEVKALMDETSASLATLAQETNAAIEEVNAQTDEMAVKSTKGLEIASLAEEKANDGKKLIDQVSNNIKDIKKTTDIITEDITELEVTAKQINEIVTIVQSIANETNLLALNAAIEAARAGEHGKGFAVVAEEVRKLSEQTNQSVEGVKKLIEKTNEQIYKNNASMKKVETLVEQSNQNMKDTEASFVEIIQQMNETKEKNREIQTDLDEFTRVIGEIAKASSNIASASDNLLHTTKQW</sequence>
<dbReference type="SUPFAM" id="SSF58104">
    <property type="entry name" value="Methyl-accepting chemotaxis protein (MCP) signaling domain"/>
    <property type="match status" value="1"/>
</dbReference>